<dbReference type="SUPFAM" id="SSF46955">
    <property type="entry name" value="Putative DNA-binding domain"/>
    <property type="match status" value="1"/>
</dbReference>
<proteinExistence type="predicted"/>
<dbReference type="InterPro" id="IPR009061">
    <property type="entry name" value="DNA-bd_dom_put_sf"/>
</dbReference>
<evidence type="ECO:0000313" key="3">
    <source>
        <dbReference type="Proteomes" id="UP000251889"/>
    </source>
</evidence>
<dbReference type="Proteomes" id="UP000251889">
    <property type="component" value="Unassembled WGS sequence"/>
</dbReference>
<dbReference type="Pfam" id="PF12728">
    <property type="entry name" value="HTH_17"/>
    <property type="match status" value="1"/>
</dbReference>
<dbReference type="AlphaFoldDB" id="A0A364XZ57"/>
<evidence type="ECO:0000313" key="2">
    <source>
        <dbReference type="EMBL" id="RAV99642.1"/>
    </source>
</evidence>
<evidence type="ECO:0000259" key="1">
    <source>
        <dbReference type="Pfam" id="PF12728"/>
    </source>
</evidence>
<comment type="caution">
    <text evidence="2">The sequence shown here is derived from an EMBL/GenBank/DDBJ whole genome shotgun (WGS) entry which is preliminary data.</text>
</comment>
<keyword evidence="3" id="KW-1185">Reference proteome</keyword>
<dbReference type="InterPro" id="IPR010093">
    <property type="entry name" value="SinI_DNA-bd"/>
</dbReference>
<organism evidence="2 3">
    <name type="scientific">Pseudochryseolinea flava</name>
    <dbReference type="NCBI Taxonomy" id="2059302"/>
    <lineage>
        <taxon>Bacteria</taxon>
        <taxon>Pseudomonadati</taxon>
        <taxon>Bacteroidota</taxon>
        <taxon>Cytophagia</taxon>
        <taxon>Cytophagales</taxon>
        <taxon>Fulvivirgaceae</taxon>
        <taxon>Pseudochryseolinea</taxon>
    </lineage>
</organism>
<dbReference type="NCBIfam" id="TIGR01764">
    <property type="entry name" value="excise"/>
    <property type="match status" value="1"/>
</dbReference>
<dbReference type="EMBL" id="QMFY01000010">
    <property type="protein sequence ID" value="RAV99642.1"/>
    <property type="molecule type" value="Genomic_DNA"/>
</dbReference>
<name>A0A364XZ57_9BACT</name>
<feature type="domain" description="Helix-turn-helix" evidence="1">
    <location>
        <begin position="56"/>
        <end position="104"/>
    </location>
</feature>
<sequence>MFKLYLIGVINVVYFMDSPMIFQFSRDEFKSLLKETLKEILAEDKISNEDQSTLINIQEAAALLNLAVNTIYEKTSEKLIPHYKHGKKIMFKKSELLAWVESRRVPTIHEIRKEAASIASLRGRR</sequence>
<dbReference type="OrthoDB" id="597977at2"/>
<gene>
    <name evidence="2" type="ORF">DQQ10_18775</name>
</gene>
<dbReference type="GO" id="GO:0003677">
    <property type="term" value="F:DNA binding"/>
    <property type="evidence" value="ECO:0007669"/>
    <property type="project" value="InterPro"/>
</dbReference>
<protein>
    <recommendedName>
        <fullName evidence="1">Helix-turn-helix domain-containing protein</fullName>
    </recommendedName>
</protein>
<accession>A0A364XZ57</accession>
<reference evidence="2 3" key="1">
    <citation type="submission" date="2018-06" db="EMBL/GenBank/DDBJ databases">
        <title>Chryseolinea flavus sp. nov., a member of the phylum Bacteroidetes isolated from soil.</title>
        <authorList>
            <person name="Li Y."/>
            <person name="Wang J."/>
        </authorList>
    </citation>
    <scope>NUCLEOTIDE SEQUENCE [LARGE SCALE GENOMIC DNA]</scope>
    <source>
        <strain evidence="2 3">SDU1-6</strain>
    </source>
</reference>
<dbReference type="InterPro" id="IPR041657">
    <property type="entry name" value="HTH_17"/>
</dbReference>